<dbReference type="Proteomes" id="UP001556040">
    <property type="component" value="Unassembled WGS sequence"/>
</dbReference>
<name>A0ABV3Q766_9BACL</name>
<dbReference type="InterPro" id="IPR012334">
    <property type="entry name" value="Pectin_lyas_fold"/>
</dbReference>
<comment type="caution">
    <text evidence="6">The sequence shown here is derived from an EMBL/GenBank/DDBJ whole genome shotgun (WGS) entry which is preliminary data.</text>
</comment>
<evidence type="ECO:0000313" key="6">
    <source>
        <dbReference type="EMBL" id="MEW9503079.1"/>
    </source>
</evidence>
<organism evidence="6 7">
    <name type="scientific">Jeotgalibacillus marinus</name>
    <dbReference type="NCBI Taxonomy" id="86667"/>
    <lineage>
        <taxon>Bacteria</taxon>
        <taxon>Bacillati</taxon>
        <taxon>Bacillota</taxon>
        <taxon>Bacilli</taxon>
        <taxon>Bacillales</taxon>
        <taxon>Caryophanaceae</taxon>
        <taxon>Jeotgalibacillus</taxon>
    </lineage>
</organism>
<dbReference type="Gene3D" id="2.160.20.10">
    <property type="entry name" value="Single-stranded right-handed beta-helix, Pectin lyase-like"/>
    <property type="match status" value="2"/>
</dbReference>
<evidence type="ECO:0000313" key="7">
    <source>
        <dbReference type="Proteomes" id="UP001556040"/>
    </source>
</evidence>
<dbReference type="PANTHER" id="PTHR22990:SF15">
    <property type="entry name" value="F-BOX ONLY PROTEIN 10"/>
    <property type="match status" value="1"/>
</dbReference>
<gene>
    <name evidence="6" type="ORF">AB1471_14930</name>
</gene>
<keyword evidence="4" id="KW-0472">Membrane</keyword>
<comment type="pathway">
    <text evidence="1">Protein modification; protein ubiquitination.</text>
</comment>
<keyword evidence="2" id="KW-0677">Repeat</keyword>
<dbReference type="EMBL" id="JBFMIA010000022">
    <property type="protein sequence ID" value="MEW9503079.1"/>
    <property type="molecule type" value="Genomic_DNA"/>
</dbReference>
<evidence type="ECO:0000259" key="5">
    <source>
        <dbReference type="Pfam" id="PF13229"/>
    </source>
</evidence>
<sequence length="378" mass="40479">MKTSKNKCLVAILFLTFGVLFIGVFIVVGILFFNEKTIVVDGGFIQDAVDEADPGDIILVKASGGPYEEEVTINKDNIKLIGIGKEKPILNGTGMVGVGITINNPGAMVQNFIIQNFATAIRAFDADGHMIKGNNVKDNGLVGLFIDNSDNNVIKENTVTDNGNDGIFLASSVNNMIKENSVKGNEQGMLLNNESSKNIIKGNIVNSNTNEGIRLEESSSSNMIKGNTVNDNNFGISLSNSTSNMINRNTINENGQDGIFLISSTNNMMTGNRVKDNGDEGILLSTSDSNIVKGNTVNDNGQGILLNNVASNNIIKGNKVNNNVTDGIQLTGTTNNNDVFFNRAFGNGALPFFDIENFGTNNFKGNKCDTSNQPNICN</sequence>
<dbReference type="InterPro" id="IPR006626">
    <property type="entry name" value="PbH1"/>
</dbReference>
<evidence type="ECO:0000256" key="2">
    <source>
        <dbReference type="ARBA" id="ARBA00022737"/>
    </source>
</evidence>
<dbReference type="RefSeq" id="WP_367780568.1">
    <property type="nucleotide sequence ID" value="NZ_JBFMIA010000022.1"/>
</dbReference>
<proteinExistence type="predicted"/>
<feature type="domain" description="Right handed beta helix" evidence="5">
    <location>
        <begin position="99"/>
        <end position="251"/>
    </location>
</feature>
<keyword evidence="3" id="KW-0833">Ubl conjugation pathway</keyword>
<dbReference type="SUPFAM" id="SSF51126">
    <property type="entry name" value="Pectin lyase-like"/>
    <property type="match status" value="1"/>
</dbReference>
<dbReference type="InterPro" id="IPR011050">
    <property type="entry name" value="Pectin_lyase_fold/virulence"/>
</dbReference>
<dbReference type="SMART" id="SM00710">
    <property type="entry name" value="PbH1"/>
    <property type="match status" value="10"/>
</dbReference>
<evidence type="ECO:0000256" key="1">
    <source>
        <dbReference type="ARBA" id="ARBA00004906"/>
    </source>
</evidence>
<dbReference type="NCBIfam" id="TIGR03804">
    <property type="entry name" value="para_beta_helix"/>
    <property type="match status" value="4"/>
</dbReference>
<evidence type="ECO:0000256" key="3">
    <source>
        <dbReference type="ARBA" id="ARBA00022786"/>
    </source>
</evidence>
<dbReference type="PANTHER" id="PTHR22990">
    <property type="entry name" value="F-BOX ONLY PROTEIN"/>
    <property type="match status" value="1"/>
</dbReference>
<dbReference type="InterPro" id="IPR022441">
    <property type="entry name" value="Para_beta_helix_rpt-2"/>
</dbReference>
<reference evidence="6 7" key="1">
    <citation type="journal article" date="1979" name="Int. J. Syst. Evol. Microbiol.">
        <title>Bacillus globisporus subsp. marinus subsp. nov.</title>
        <authorList>
            <person name="Liu H."/>
        </authorList>
    </citation>
    <scope>NUCLEOTIDE SEQUENCE [LARGE SCALE GENOMIC DNA]</scope>
    <source>
        <strain evidence="6 7">DSM 1297</strain>
    </source>
</reference>
<keyword evidence="7" id="KW-1185">Reference proteome</keyword>
<keyword evidence="4" id="KW-1133">Transmembrane helix</keyword>
<evidence type="ECO:0000256" key="4">
    <source>
        <dbReference type="SAM" id="Phobius"/>
    </source>
</evidence>
<dbReference type="Pfam" id="PF13229">
    <property type="entry name" value="Beta_helix"/>
    <property type="match status" value="1"/>
</dbReference>
<feature type="transmembrane region" description="Helical" evidence="4">
    <location>
        <begin position="12"/>
        <end position="33"/>
    </location>
</feature>
<dbReference type="InterPro" id="IPR039448">
    <property type="entry name" value="Beta_helix"/>
</dbReference>
<accession>A0ABV3Q766</accession>
<protein>
    <submittedName>
        <fullName evidence="6">Right-handed parallel beta-helix repeat-containing protein</fullName>
    </submittedName>
</protein>
<dbReference type="InterPro" id="IPR051550">
    <property type="entry name" value="SCF-Subunits/Alg-Epimerases"/>
</dbReference>
<keyword evidence="4" id="KW-0812">Transmembrane</keyword>